<organism evidence="2 3">
    <name type="scientific">Alteromonas confluentis</name>
    <dbReference type="NCBI Taxonomy" id="1656094"/>
    <lineage>
        <taxon>Bacteria</taxon>
        <taxon>Pseudomonadati</taxon>
        <taxon>Pseudomonadota</taxon>
        <taxon>Gammaproteobacteria</taxon>
        <taxon>Alteromonadales</taxon>
        <taxon>Alteromonadaceae</taxon>
        <taxon>Alteromonas/Salinimonas group</taxon>
        <taxon>Alteromonas</taxon>
    </lineage>
</organism>
<dbReference type="EMBL" id="MDHN01000005">
    <property type="protein sequence ID" value="OFC72384.1"/>
    <property type="molecule type" value="Genomic_DNA"/>
</dbReference>
<dbReference type="PANTHER" id="PTHR38643:SF1">
    <property type="entry name" value="PURINE NUCLEOSIDE PERMEASE C285.05-RELATED"/>
    <property type="match status" value="1"/>
</dbReference>
<dbReference type="Pfam" id="PF06516">
    <property type="entry name" value="NUP"/>
    <property type="match status" value="1"/>
</dbReference>
<keyword evidence="1" id="KW-0732">Signal</keyword>
<feature type="chain" id="PRO_5009209836" evidence="1">
    <location>
        <begin position="32"/>
        <end position="361"/>
    </location>
</feature>
<dbReference type="InterPro" id="IPR035994">
    <property type="entry name" value="Nucleoside_phosphorylase_sf"/>
</dbReference>
<evidence type="ECO:0000313" key="3">
    <source>
        <dbReference type="Proteomes" id="UP000175691"/>
    </source>
</evidence>
<keyword evidence="3" id="KW-1185">Reference proteome</keyword>
<protein>
    <submittedName>
        <fullName evidence="2">Purine nucleoside permease</fullName>
    </submittedName>
</protein>
<dbReference type="STRING" id="1656094.BFC18_03790"/>
<dbReference type="Gene3D" id="3.40.50.1580">
    <property type="entry name" value="Nucleoside phosphorylase domain"/>
    <property type="match status" value="1"/>
</dbReference>
<evidence type="ECO:0000256" key="1">
    <source>
        <dbReference type="SAM" id="SignalP"/>
    </source>
</evidence>
<name>A0A1E7ZFZ9_9ALTE</name>
<dbReference type="GO" id="GO:0055085">
    <property type="term" value="P:transmembrane transport"/>
    <property type="evidence" value="ECO:0007669"/>
    <property type="project" value="InterPro"/>
</dbReference>
<comment type="caution">
    <text evidence="2">The sequence shown here is derived from an EMBL/GenBank/DDBJ whole genome shotgun (WGS) entry which is preliminary data.</text>
</comment>
<proteinExistence type="predicted"/>
<dbReference type="InterPro" id="IPR009486">
    <property type="entry name" value="Pur_nuclsid_perm"/>
</dbReference>
<dbReference type="AlphaFoldDB" id="A0A1E7ZFZ9"/>
<dbReference type="PANTHER" id="PTHR38643">
    <property type="entry name" value="PURINE NUCLEOSIDE PERMEASE C285.05-RELATED"/>
    <property type="match status" value="1"/>
</dbReference>
<dbReference type="Proteomes" id="UP000175691">
    <property type="component" value="Unassembled WGS sequence"/>
</dbReference>
<feature type="signal peptide" evidence="1">
    <location>
        <begin position="1"/>
        <end position="31"/>
    </location>
</feature>
<gene>
    <name evidence="2" type="ORF">BFC18_03790</name>
</gene>
<evidence type="ECO:0000313" key="2">
    <source>
        <dbReference type="EMBL" id="OFC72384.1"/>
    </source>
</evidence>
<sequence length="361" mass="40102">MPFLFQESILKQLLLGLAGLFLLQASPFSHAANAPLKVKAVVVTMFEIGEDEGDKAGEFQMWKERYGLDSRYPFPQSFHDIYANEDKGVLAIVTGMGTARASSAIMALGLDPRFDLTQAYWLVAGIAGMDPQDGTIGSAVWTRHLVDGDLAHEIDAREMPESWPTGYFPLFANGPQTDAGRPAVNGEMYKLNTDLSEWAFNLTKSLKLMNTEAMDELRARYKNYPNAQSMPKVMIGDHLAASTFWHGKLLNDWANDWVSLWTKGEGNFMTSGMEDTGSYQAMIYLDRAGKADKNRFMVLRTASNFTMQPEGLTAAENLAMERENGGYAAMVPSLEAAYLVGSTVVNELIKNWDKYQNQTPE</sequence>
<dbReference type="GO" id="GO:0009116">
    <property type="term" value="P:nucleoside metabolic process"/>
    <property type="evidence" value="ECO:0007669"/>
    <property type="project" value="InterPro"/>
</dbReference>
<dbReference type="OrthoDB" id="109937at2"/>
<dbReference type="PIRSF" id="PIRSF013171">
    <property type="entry name" value="Pur_nuclsid_perm"/>
    <property type="match status" value="1"/>
</dbReference>
<dbReference type="GO" id="GO:0003824">
    <property type="term" value="F:catalytic activity"/>
    <property type="evidence" value="ECO:0007669"/>
    <property type="project" value="InterPro"/>
</dbReference>
<accession>A0A1E7ZFZ9</accession>
<reference evidence="2 3" key="1">
    <citation type="submission" date="2016-08" db="EMBL/GenBank/DDBJ databases">
        <authorList>
            <person name="Seilhamer J.J."/>
        </authorList>
    </citation>
    <scope>NUCLEOTIDE SEQUENCE [LARGE SCALE GENOMIC DNA]</scope>
    <source>
        <strain evidence="2 3">KCTC 42603</strain>
    </source>
</reference>